<feature type="compositionally biased region" description="Acidic residues" evidence="1">
    <location>
        <begin position="38"/>
        <end position="47"/>
    </location>
</feature>
<sequence length="122" mass="13508">MPKKRRFGKLIDLLDEVDESGESPTTVFLCPPNVREDSDADSGDEDGGGTIDNLNRNLLQADAELVGQEDGSDDEAAESVAPTNHRWGKREVASYNDKYCYSLGKESCLGRIFETPGTFYLW</sequence>
<gene>
    <name evidence="2" type="ORF">FJT64_027633</name>
</gene>
<reference evidence="2 3" key="1">
    <citation type="submission" date="2019-07" db="EMBL/GenBank/DDBJ databases">
        <title>Draft genome assembly of a fouling barnacle, Amphibalanus amphitrite (Darwin, 1854): The first reference genome for Thecostraca.</title>
        <authorList>
            <person name="Kim W."/>
        </authorList>
    </citation>
    <scope>NUCLEOTIDE SEQUENCE [LARGE SCALE GENOMIC DNA]</scope>
    <source>
        <strain evidence="2">SNU_AA5</strain>
        <tissue evidence="2">Soma without cirri and trophi</tissue>
    </source>
</reference>
<protein>
    <submittedName>
        <fullName evidence="2">Uncharacterized protein</fullName>
    </submittedName>
</protein>
<dbReference type="EMBL" id="VIIS01001341">
    <property type="protein sequence ID" value="KAF0299682.1"/>
    <property type="molecule type" value="Genomic_DNA"/>
</dbReference>
<keyword evidence="3" id="KW-1185">Reference proteome</keyword>
<evidence type="ECO:0000313" key="2">
    <source>
        <dbReference type="EMBL" id="KAF0299682.1"/>
    </source>
</evidence>
<dbReference type="OrthoDB" id="6382161at2759"/>
<proteinExistence type="predicted"/>
<evidence type="ECO:0000256" key="1">
    <source>
        <dbReference type="SAM" id="MobiDB-lite"/>
    </source>
</evidence>
<name>A0A6A4W9S3_AMPAM</name>
<organism evidence="2 3">
    <name type="scientific">Amphibalanus amphitrite</name>
    <name type="common">Striped barnacle</name>
    <name type="synonym">Balanus amphitrite</name>
    <dbReference type="NCBI Taxonomy" id="1232801"/>
    <lineage>
        <taxon>Eukaryota</taxon>
        <taxon>Metazoa</taxon>
        <taxon>Ecdysozoa</taxon>
        <taxon>Arthropoda</taxon>
        <taxon>Crustacea</taxon>
        <taxon>Multicrustacea</taxon>
        <taxon>Cirripedia</taxon>
        <taxon>Thoracica</taxon>
        <taxon>Thoracicalcarea</taxon>
        <taxon>Balanomorpha</taxon>
        <taxon>Balanoidea</taxon>
        <taxon>Balanidae</taxon>
        <taxon>Amphibalaninae</taxon>
        <taxon>Amphibalanus</taxon>
    </lineage>
</organism>
<feature type="region of interest" description="Disordered" evidence="1">
    <location>
        <begin position="66"/>
        <end position="85"/>
    </location>
</feature>
<dbReference type="Proteomes" id="UP000440578">
    <property type="component" value="Unassembled WGS sequence"/>
</dbReference>
<feature type="region of interest" description="Disordered" evidence="1">
    <location>
        <begin position="20"/>
        <end position="53"/>
    </location>
</feature>
<accession>A0A6A4W9S3</accession>
<evidence type="ECO:0000313" key="3">
    <source>
        <dbReference type="Proteomes" id="UP000440578"/>
    </source>
</evidence>
<comment type="caution">
    <text evidence="2">The sequence shown here is derived from an EMBL/GenBank/DDBJ whole genome shotgun (WGS) entry which is preliminary data.</text>
</comment>
<dbReference type="AlphaFoldDB" id="A0A6A4W9S3"/>